<keyword evidence="3 8" id="KW-0732">Signal</keyword>
<dbReference type="InterPro" id="IPR022398">
    <property type="entry name" value="Peptidase_S8_His-AS"/>
</dbReference>
<evidence type="ECO:0000256" key="5">
    <source>
        <dbReference type="ARBA" id="ARBA00022825"/>
    </source>
</evidence>
<keyword evidence="2 6" id="KW-0645">Protease</keyword>
<proteinExistence type="inferred from homology"/>
<dbReference type="PROSITE" id="PS51892">
    <property type="entry name" value="SUBTILASE"/>
    <property type="match status" value="1"/>
</dbReference>
<comment type="similarity">
    <text evidence="1 6 7">Belongs to the peptidase S8 family.</text>
</comment>
<keyword evidence="5 6" id="KW-0720">Serine protease</keyword>
<evidence type="ECO:0000256" key="1">
    <source>
        <dbReference type="ARBA" id="ARBA00011073"/>
    </source>
</evidence>
<dbReference type="CDD" id="cd04077">
    <property type="entry name" value="Peptidases_S8_PCSK9_ProteinaseK_like"/>
    <property type="match status" value="1"/>
</dbReference>
<dbReference type="InterPro" id="IPR000209">
    <property type="entry name" value="Peptidase_S8/S53_dom"/>
</dbReference>
<dbReference type="SUPFAM" id="SSF52743">
    <property type="entry name" value="Subtilisin-like"/>
    <property type="match status" value="1"/>
</dbReference>
<dbReference type="InterPro" id="IPR034193">
    <property type="entry name" value="PCSK9_ProteinaseK-like"/>
</dbReference>
<sequence length="372" mass="39321">MRLLVPLALVPLVVPAAAVPWAKRAQPAPLFSPKTAPQTATGPVKDKYIVKFHRGSALDIIDKSLGHLMPHIDHVYEGIFTGFAARLHKGHLEAMRSHPDVAFIEKDAIFSHREVLSIEDTTWGLGRISHRANGLHSYIYDSSAAQGTCVYVIDSGVDDTHPDFGGRATQIKNLVPGSDQDQKGHGTHVAGTIGSNSYGVAKKTQLYGVKVLDANGDGPNSRIIAGLDWVVQDVKSRSCAKGYFINLSLGGPKSEAMNSAIRDVVNAGFFVGVAAGNENQDADNTSPASSREVCTVGGTTRNDTRYVNSNYGPAVDIMAPAVDVKSLRAGGGTTRKSGTSMATPHVVGLAAYLGSLEGLSGTSALYGQFDNL</sequence>
<dbReference type="Pfam" id="PF00082">
    <property type="entry name" value="Peptidase_S8"/>
    <property type="match status" value="1"/>
</dbReference>
<dbReference type="Gene3D" id="3.40.50.200">
    <property type="entry name" value="Peptidase S8/S53 domain"/>
    <property type="match status" value="1"/>
</dbReference>
<protein>
    <recommendedName>
        <fullName evidence="13">Peptidase S8/S53 domain-containing protein</fullName>
    </recommendedName>
</protein>
<dbReference type="InterPro" id="IPR023827">
    <property type="entry name" value="Peptidase_S8_Asp-AS"/>
</dbReference>
<evidence type="ECO:0000256" key="2">
    <source>
        <dbReference type="ARBA" id="ARBA00022670"/>
    </source>
</evidence>
<dbReference type="GO" id="GO:0006508">
    <property type="term" value="P:proteolysis"/>
    <property type="evidence" value="ECO:0007669"/>
    <property type="project" value="UniProtKB-KW"/>
</dbReference>
<feature type="domain" description="Inhibitor I9" evidence="10">
    <location>
        <begin position="69"/>
        <end position="109"/>
    </location>
</feature>
<dbReference type="Pfam" id="PF05922">
    <property type="entry name" value="Inhibitor_I9"/>
    <property type="match status" value="1"/>
</dbReference>
<evidence type="ECO:0000256" key="8">
    <source>
        <dbReference type="SAM" id="SignalP"/>
    </source>
</evidence>
<dbReference type="InterPro" id="IPR023828">
    <property type="entry name" value="Peptidase_S8_Ser-AS"/>
</dbReference>
<organism evidence="11 12">
    <name type="scientific">Ophiocordyceps australis</name>
    <dbReference type="NCBI Taxonomy" id="1399860"/>
    <lineage>
        <taxon>Eukaryota</taxon>
        <taxon>Fungi</taxon>
        <taxon>Dikarya</taxon>
        <taxon>Ascomycota</taxon>
        <taxon>Pezizomycotina</taxon>
        <taxon>Sordariomycetes</taxon>
        <taxon>Hypocreomycetidae</taxon>
        <taxon>Hypocreales</taxon>
        <taxon>Ophiocordycipitaceae</taxon>
        <taxon>Ophiocordyceps</taxon>
    </lineage>
</organism>
<evidence type="ECO:0000259" key="9">
    <source>
        <dbReference type="Pfam" id="PF00082"/>
    </source>
</evidence>
<keyword evidence="4 6" id="KW-0378">Hydrolase</keyword>
<feature type="active site" description="Charge relay system" evidence="6">
    <location>
        <position position="185"/>
    </location>
</feature>
<feature type="chain" id="PRO_5012767509" description="Peptidase S8/S53 domain-containing protein" evidence="8">
    <location>
        <begin position="19"/>
        <end position="372"/>
    </location>
</feature>
<name>A0A2C5YNM2_9HYPO</name>
<feature type="signal peptide" evidence="8">
    <location>
        <begin position="1"/>
        <end position="18"/>
    </location>
</feature>
<dbReference type="EMBL" id="NJEU01000996">
    <property type="protein sequence ID" value="PHH69110.1"/>
    <property type="molecule type" value="Genomic_DNA"/>
</dbReference>
<dbReference type="GO" id="GO:0005576">
    <property type="term" value="C:extracellular region"/>
    <property type="evidence" value="ECO:0007669"/>
    <property type="project" value="UniProtKB-ARBA"/>
</dbReference>
<dbReference type="FunFam" id="3.40.50.200:FF:000014">
    <property type="entry name" value="Proteinase K"/>
    <property type="match status" value="1"/>
</dbReference>
<dbReference type="InterPro" id="IPR015500">
    <property type="entry name" value="Peptidase_S8_subtilisin-rel"/>
</dbReference>
<evidence type="ECO:0000256" key="7">
    <source>
        <dbReference type="RuleBase" id="RU003355"/>
    </source>
</evidence>
<dbReference type="PROSITE" id="PS00137">
    <property type="entry name" value="SUBTILASE_HIS"/>
    <property type="match status" value="1"/>
</dbReference>
<keyword evidence="12" id="KW-1185">Reference proteome</keyword>
<evidence type="ECO:0000256" key="6">
    <source>
        <dbReference type="PROSITE-ProRule" id="PRU01240"/>
    </source>
</evidence>
<evidence type="ECO:0008006" key="13">
    <source>
        <dbReference type="Google" id="ProtNLM"/>
    </source>
</evidence>
<dbReference type="PANTHER" id="PTHR43806">
    <property type="entry name" value="PEPTIDASE S8"/>
    <property type="match status" value="1"/>
</dbReference>
<dbReference type="InterPro" id="IPR037045">
    <property type="entry name" value="S8pro/Inhibitor_I9_sf"/>
</dbReference>
<feature type="active site" description="Charge relay system" evidence="6">
    <location>
        <position position="154"/>
    </location>
</feature>
<evidence type="ECO:0000256" key="3">
    <source>
        <dbReference type="ARBA" id="ARBA00022729"/>
    </source>
</evidence>
<gene>
    <name evidence="11" type="ORF">CDD82_7986</name>
</gene>
<dbReference type="GO" id="GO:0004252">
    <property type="term" value="F:serine-type endopeptidase activity"/>
    <property type="evidence" value="ECO:0007669"/>
    <property type="project" value="UniProtKB-UniRule"/>
</dbReference>
<feature type="domain" description="Peptidase S8/S53" evidence="9">
    <location>
        <begin position="146"/>
        <end position="354"/>
    </location>
</feature>
<dbReference type="PANTHER" id="PTHR43806:SF58">
    <property type="entry name" value="ALKALINE PROTEASE 1-RELATED"/>
    <property type="match status" value="1"/>
</dbReference>
<dbReference type="SUPFAM" id="SSF54897">
    <property type="entry name" value="Protease propeptides/inhibitors"/>
    <property type="match status" value="1"/>
</dbReference>
<evidence type="ECO:0000313" key="11">
    <source>
        <dbReference type="EMBL" id="PHH69110.1"/>
    </source>
</evidence>
<dbReference type="InterPro" id="IPR036852">
    <property type="entry name" value="Peptidase_S8/S53_dom_sf"/>
</dbReference>
<feature type="active site" description="Charge relay system" evidence="6">
    <location>
        <position position="340"/>
    </location>
</feature>
<evidence type="ECO:0000313" key="12">
    <source>
        <dbReference type="Proteomes" id="UP000224854"/>
    </source>
</evidence>
<reference evidence="11 12" key="1">
    <citation type="submission" date="2017-06" db="EMBL/GenBank/DDBJ databases">
        <title>Ant-infecting Ophiocordyceps genomes reveal a high diversity of potential behavioral manipulation genes and a possible major role for enterotoxins.</title>
        <authorList>
            <person name="De Bekker C."/>
            <person name="Evans H.C."/>
            <person name="Brachmann A."/>
            <person name="Hughes D.P."/>
        </authorList>
    </citation>
    <scope>NUCLEOTIDE SEQUENCE [LARGE SCALE GENOMIC DNA]</scope>
    <source>
        <strain evidence="11 12">1348a</strain>
    </source>
</reference>
<dbReference type="InterPro" id="IPR010259">
    <property type="entry name" value="S8pro/Inhibitor_I9"/>
</dbReference>
<comment type="caution">
    <text evidence="11">The sequence shown here is derived from an EMBL/GenBank/DDBJ whole genome shotgun (WGS) entry which is preliminary data.</text>
</comment>
<dbReference type="Gene3D" id="3.30.70.80">
    <property type="entry name" value="Peptidase S8 propeptide/proteinase inhibitor I9"/>
    <property type="match status" value="1"/>
</dbReference>
<evidence type="ECO:0000259" key="10">
    <source>
        <dbReference type="Pfam" id="PF05922"/>
    </source>
</evidence>
<dbReference type="PRINTS" id="PR00723">
    <property type="entry name" value="SUBTILISIN"/>
</dbReference>
<dbReference type="InterPro" id="IPR050131">
    <property type="entry name" value="Peptidase_S8_subtilisin-like"/>
</dbReference>
<dbReference type="PROSITE" id="PS00138">
    <property type="entry name" value="SUBTILASE_SER"/>
    <property type="match status" value="1"/>
</dbReference>
<evidence type="ECO:0000256" key="4">
    <source>
        <dbReference type="ARBA" id="ARBA00022801"/>
    </source>
</evidence>
<dbReference type="AlphaFoldDB" id="A0A2C5YNM2"/>
<accession>A0A2C5YNM2</accession>
<dbReference type="OrthoDB" id="4923770at2759"/>
<dbReference type="PROSITE" id="PS00136">
    <property type="entry name" value="SUBTILASE_ASP"/>
    <property type="match status" value="1"/>
</dbReference>
<dbReference type="Proteomes" id="UP000224854">
    <property type="component" value="Unassembled WGS sequence"/>
</dbReference>